<reference evidence="2 3" key="1">
    <citation type="submission" date="2022-11" db="EMBL/GenBank/DDBJ databases">
        <title>Genome Sequencing of Nocardia sp. ON39_IFM12276 and assembly.</title>
        <authorList>
            <person name="Shimojima M."/>
            <person name="Toyokawa M."/>
            <person name="Uesaka K."/>
        </authorList>
    </citation>
    <scope>NUCLEOTIDE SEQUENCE [LARGE SCALE GENOMIC DNA]</scope>
    <source>
        <strain evidence="2 3">IFM 12276</strain>
    </source>
</reference>
<gene>
    <name evidence="2" type="ORF">IFM12276_30440</name>
</gene>
<evidence type="ECO:0000313" key="2">
    <source>
        <dbReference type="EMBL" id="BDU00016.1"/>
    </source>
</evidence>
<dbReference type="EMBL" id="AP026978">
    <property type="protein sequence ID" value="BDU00016.1"/>
    <property type="molecule type" value="Genomic_DNA"/>
</dbReference>
<evidence type="ECO:0000313" key="3">
    <source>
        <dbReference type="Proteomes" id="UP001317870"/>
    </source>
</evidence>
<accession>A0ABM8CYE0</accession>
<feature type="region of interest" description="Disordered" evidence="1">
    <location>
        <begin position="100"/>
        <end position="132"/>
    </location>
</feature>
<keyword evidence="3" id="KW-1185">Reference proteome</keyword>
<dbReference type="Proteomes" id="UP001317870">
    <property type="component" value="Chromosome"/>
</dbReference>
<organism evidence="2 3">
    <name type="scientific">Nocardia sputorum</name>
    <dbReference type="NCBI Taxonomy" id="2984338"/>
    <lineage>
        <taxon>Bacteria</taxon>
        <taxon>Bacillati</taxon>
        <taxon>Actinomycetota</taxon>
        <taxon>Actinomycetes</taxon>
        <taxon>Mycobacteriales</taxon>
        <taxon>Nocardiaceae</taxon>
        <taxon>Nocardia</taxon>
    </lineage>
</organism>
<evidence type="ECO:0000256" key="1">
    <source>
        <dbReference type="SAM" id="MobiDB-lite"/>
    </source>
</evidence>
<sequence length="132" mass="14113">MTPNELVADCAIYSTALDIADATNALAAERHPVDPQGLATITPYVAGMIRRFGDRVLNLIPSDSRAATCLDPNPALRSRPARVAAVFASRVAGLSRSSRRYGTVQGLRSSPRPSIVERSMLPGARNRAGVRE</sequence>
<evidence type="ECO:0008006" key="4">
    <source>
        <dbReference type="Google" id="ProtNLM"/>
    </source>
</evidence>
<name>A0ABM8CYE0_9NOCA</name>
<proteinExistence type="predicted"/>
<protein>
    <recommendedName>
        <fullName evidence="4">Tn3 transposase DDE domain-containing protein</fullName>
    </recommendedName>
</protein>